<feature type="domain" description="Calcineurin-like phosphoesterase" evidence="1">
    <location>
        <begin position="34"/>
        <end position="222"/>
    </location>
</feature>
<accession>D0GPD3</accession>
<protein>
    <submittedName>
        <fullName evidence="2">Ser/Thr phosphatase family protein</fullName>
    </submittedName>
</protein>
<proteinExistence type="predicted"/>
<evidence type="ECO:0000259" key="1">
    <source>
        <dbReference type="Pfam" id="PF00149"/>
    </source>
</evidence>
<comment type="caution">
    <text evidence="2">The sequence shown here is derived from an EMBL/GenBank/DDBJ whole genome shotgun (WGS) entry which is preliminary data.</text>
</comment>
<dbReference type="GO" id="GO:0008803">
    <property type="term" value="F:bis(5'-nucleosyl)-tetraphosphatase (symmetrical) activity"/>
    <property type="evidence" value="ECO:0007669"/>
    <property type="project" value="TreeGrafter"/>
</dbReference>
<dbReference type="InterPro" id="IPR029052">
    <property type="entry name" value="Metallo-depent_PP-like"/>
</dbReference>
<dbReference type="Pfam" id="PF00149">
    <property type="entry name" value="Metallophos"/>
    <property type="match status" value="1"/>
</dbReference>
<sequence length="253" mass="29776">MTDKIKKIFGMFKKSEKSKNIIRIEKIHEKDFERIFVTSDIHGYYSLFLKLLDKIQLTKKDLLIIMGDSCDRGPQSYELYKKYMELSEQGYNIKHILGNHEDMLYKAVQSGDDAHWYRNGGEKTDISFSENLGITLEEWKEKDGMKNLEWFVNWIEQLPLIIEGDKNIFVHAAYDTTKSIDEQEHRFLVWSRDDFWTNNKTGKAIYFGHTPSKDGKIRYYVNDVCCIDTGSYNTKVLGCINLNSKEEIYVKED</sequence>
<dbReference type="Proteomes" id="UP000004226">
    <property type="component" value="Unassembled WGS sequence"/>
</dbReference>
<organism evidence="2 3">
    <name type="scientific">Pseudoleptotrichia goodfellowii F0264</name>
    <dbReference type="NCBI Taxonomy" id="596323"/>
    <lineage>
        <taxon>Bacteria</taxon>
        <taxon>Fusobacteriati</taxon>
        <taxon>Fusobacteriota</taxon>
        <taxon>Fusobacteriia</taxon>
        <taxon>Fusobacteriales</taxon>
        <taxon>Leptotrichiaceae</taxon>
        <taxon>Pseudoleptotrichia</taxon>
    </lineage>
</organism>
<dbReference type="RefSeq" id="WP_006808328.1">
    <property type="nucleotide sequence ID" value="NZ_ADAD01000190.1"/>
</dbReference>
<dbReference type="EMBL" id="ADAD01000190">
    <property type="protein sequence ID" value="EEY34054.1"/>
    <property type="molecule type" value="Genomic_DNA"/>
</dbReference>
<dbReference type="Gene3D" id="3.60.21.10">
    <property type="match status" value="1"/>
</dbReference>
<dbReference type="SUPFAM" id="SSF56300">
    <property type="entry name" value="Metallo-dependent phosphatases"/>
    <property type="match status" value="1"/>
</dbReference>
<gene>
    <name evidence="2" type="ORF">HMPREF0554_0646</name>
</gene>
<dbReference type="AlphaFoldDB" id="D0GPD3"/>
<dbReference type="eggNOG" id="COG0639">
    <property type="taxonomic scope" value="Bacteria"/>
</dbReference>
<dbReference type="GO" id="GO:0005737">
    <property type="term" value="C:cytoplasm"/>
    <property type="evidence" value="ECO:0007669"/>
    <property type="project" value="TreeGrafter"/>
</dbReference>
<dbReference type="InterPro" id="IPR050126">
    <property type="entry name" value="Ap4A_hydrolase"/>
</dbReference>
<reference evidence="2 3" key="1">
    <citation type="submission" date="2009-10" db="EMBL/GenBank/DDBJ databases">
        <authorList>
            <person name="Harkins D.M."/>
            <person name="Madupu R."/>
            <person name="Durkin A.S."/>
            <person name="Torralba M."/>
            <person name="Methe B."/>
            <person name="Sutton G.G."/>
            <person name="Strausberg R.L."/>
            <person name="Nelson K.E."/>
        </authorList>
    </citation>
    <scope>NUCLEOTIDE SEQUENCE [LARGE SCALE GENOMIC DNA]</scope>
    <source>
        <strain evidence="2 3">F0264</strain>
    </source>
</reference>
<dbReference type="InterPro" id="IPR004843">
    <property type="entry name" value="Calcineurin-like_PHP"/>
</dbReference>
<dbReference type="GO" id="GO:0016791">
    <property type="term" value="F:phosphatase activity"/>
    <property type="evidence" value="ECO:0007669"/>
    <property type="project" value="TreeGrafter"/>
</dbReference>
<dbReference type="PANTHER" id="PTHR42850:SF4">
    <property type="entry name" value="ZINC-DEPENDENT ENDOPOLYPHOSPHATASE"/>
    <property type="match status" value="1"/>
</dbReference>
<name>D0GPD3_9FUSO</name>
<dbReference type="PANTHER" id="PTHR42850">
    <property type="entry name" value="METALLOPHOSPHOESTERASE"/>
    <property type="match status" value="1"/>
</dbReference>
<dbReference type="GO" id="GO:0110154">
    <property type="term" value="P:RNA decapping"/>
    <property type="evidence" value="ECO:0007669"/>
    <property type="project" value="TreeGrafter"/>
</dbReference>
<keyword evidence="3" id="KW-1185">Reference proteome</keyword>
<evidence type="ECO:0000313" key="2">
    <source>
        <dbReference type="EMBL" id="EEY34054.1"/>
    </source>
</evidence>
<evidence type="ECO:0000313" key="3">
    <source>
        <dbReference type="Proteomes" id="UP000004226"/>
    </source>
</evidence>